<organism evidence="2 3">
    <name type="scientific">Paraphaeosphaeria minitans</name>
    <dbReference type="NCBI Taxonomy" id="565426"/>
    <lineage>
        <taxon>Eukaryota</taxon>
        <taxon>Fungi</taxon>
        <taxon>Dikarya</taxon>
        <taxon>Ascomycota</taxon>
        <taxon>Pezizomycotina</taxon>
        <taxon>Dothideomycetes</taxon>
        <taxon>Pleosporomycetidae</taxon>
        <taxon>Pleosporales</taxon>
        <taxon>Massarineae</taxon>
        <taxon>Didymosphaeriaceae</taxon>
        <taxon>Paraphaeosphaeria</taxon>
    </lineage>
</organism>
<gene>
    <name evidence="2" type="ORF">PMIN01_00264</name>
</gene>
<evidence type="ECO:0000313" key="3">
    <source>
        <dbReference type="Proteomes" id="UP000756921"/>
    </source>
</evidence>
<name>A0A9P6KVU4_9PLEO</name>
<evidence type="ECO:0000256" key="1">
    <source>
        <dbReference type="SAM" id="MobiDB-lite"/>
    </source>
</evidence>
<dbReference type="EMBL" id="WJXW01000001">
    <property type="protein sequence ID" value="KAF9740725.1"/>
    <property type="molecule type" value="Genomic_DNA"/>
</dbReference>
<comment type="caution">
    <text evidence="2">The sequence shown here is derived from an EMBL/GenBank/DDBJ whole genome shotgun (WGS) entry which is preliminary data.</text>
</comment>
<accession>A0A9P6KVU4</accession>
<protein>
    <submittedName>
        <fullName evidence="2">Uncharacterized protein</fullName>
    </submittedName>
</protein>
<evidence type="ECO:0000313" key="2">
    <source>
        <dbReference type="EMBL" id="KAF9740725.1"/>
    </source>
</evidence>
<sequence>MRGSEAVRGARVVDYRWRRRSQENERLRGKKLQRWPWRREGAWARSRKREEALGEGGRKKAWLSRSQGSRSHRGRDWPLMLLGNEDDGLKLSTIDASTLQRLGTFHTSRCFIVACGSDGSWLLATHVGSHRGPPTHKHRDGDSDLDLNLCGLSSPLLYWHRLAEAAAVCSAGCMLSVQQWLEDSPRIPSLMRTTTLALRKLSGTLQGCSKLSKLGYGFFVLTDLRTDHLACQSCLSPSEHLVDASCS</sequence>
<feature type="region of interest" description="Disordered" evidence="1">
    <location>
        <begin position="46"/>
        <end position="72"/>
    </location>
</feature>
<keyword evidence="3" id="KW-1185">Reference proteome</keyword>
<feature type="compositionally biased region" description="Basic and acidic residues" evidence="1">
    <location>
        <begin position="46"/>
        <end position="58"/>
    </location>
</feature>
<proteinExistence type="predicted"/>
<dbReference type="AlphaFoldDB" id="A0A9P6KVU4"/>
<dbReference type="Proteomes" id="UP000756921">
    <property type="component" value="Unassembled WGS sequence"/>
</dbReference>
<reference evidence="2" key="1">
    <citation type="journal article" date="2020" name="Mol. Plant Microbe Interact.">
        <title>Genome Sequence of the Biocontrol Agent Coniothyrium minitans strain Conio (IMI 134523).</title>
        <authorList>
            <person name="Patel D."/>
            <person name="Shittu T.A."/>
            <person name="Baroncelli R."/>
            <person name="Muthumeenakshi S."/>
            <person name="Osborne T.H."/>
            <person name="Janganan T.K."/>
            <person name="Sreenivasaprasad S."/>
        </authorList>
    </citation>
    <scope>NUCLEOTIDE SEQUENCE</scope>
    <source>
        <strain evidence="2">Conio</strain>
    </source>
</reference>